<sequence>MRPYALIMMTHRMKRRTNGHMTRIVLLISFIILFGRLLYASIGAISHHQDQLRQTPASEQSQASSRSDNGPRD</sequence>
<name>D4F2V8_EDWTA</name>
<evidence type="ECO:0000313" key="2">
    <source>
        <dbReference type="EMBL" id="EFE23904.1"/>
    </source>
</evidence>
<dbReference type="EMBL" id="ADGK01000046">
    <property type="protein sequence ID" value="EFE23904.1"/>
    <property type="molecule type" value="Genomic_DNA"/>
</dbReference>
<dbReference type="HOGENOM" id="CLU_200567_1_0_6"/>
<accession>D4F2V8</accession>
<evidence type="ECO:0000256" key="1">
    <source>
        <dbReference type="SAM" id="MobiDB-lite"/>
    </source>
</evidence>
<protein>
    <recommendedName>
        <fullName evidence="4">DUF2633 domain-containing protein</fullName>
    </recommendedName>
</protein>
<feature type="compositionally biased region" description="Polar residues" evidence="1">
    <location>
        <begin position="52"/>
        <end position="73"/>
    </location>
</feature>
<evidence type="ECO:0008006" key="4">
    <source>
        <dbReference type="Google" id="ProtNLM"/>
    </source>
</evidence>
<dbReference type="Pfam" id="PF11119">
    <property type="entry name" value="DUF2633"/>
    <property type="match status" value="1"/>
</dbReference>
<dbReference type="AlphaFoldDB" id="D4F2V8"/>
<organism evidence="2 3">
    <name type="scientific">Edwardsiella tarda ATCC 23685</name>
    <dbReference type="NCBI Taxonomy" id="500638"/>
    <lineage>
        <taxon>Bacteria</taxon>
        <taxon>Pseudomonadati</taxon>
        <taxon>Pseudomonadota</taxon>
        <taxon>Gammaproteobacteria</taxon>
        <taxon>Enterobacterales</taxon>
        <taxon>Hafniaceae</taxon>
        <taxon>Edwardsiella</taxon>
    </lineage>
</organism>
<dbReference type="Proteomes" id="UP000003692">
    <property type="component" value="Unassembled WGS sequence"/>
</dbReference>
<feature type="region of interest" description="Disordered" evidence="1">
    <location>
        <begin position="49"/>
        <end position="73"/>
    </location>
</feature>
<reference evidence="2 3" key="1">
    <citation type="submission" date="2010-02" db="EMBL/GenBank/DDBJ databases">
        <authorList>
            <person name="Weinstock G."/>
            <person name="Sodergren E."/>
            <person name="Clifton S."/>
            <person name="Fulton L."/>
            <person name="Fulton B."/>
            <person name="Courtney L."/>
            <person name="Fronick C."/>
            <person name="Harrison M."/>
            <person name="Strong C."/>
            <person name="Farmer C."/>
            <person name="Delahaunty K."/>
            <person name="Markovic C."/>
            <person name="Hall O."/>
            <person name="Minx P."/>
            <person name="Tomlinson C."/>
            <person name="Mitreva M."/>
            <person name="Nelson J."/>
            <person name="Hou S."/>
            <person name="Wollam A."/>
            <person name="Pepin K.H."/>
            <person name="Johnson M."/>
            <person name="Bhonagiri V."/>
            <person name="Zhang X."/>
            <person name="Suruliraj S."/>
            <person name="Warren W."/>
            <person name="Chinwalla A."/>
            <person name="Mardis E.R."/>
            <person name="Wilson R.K."/>
        </authorList>
    </citation>
    <scope>NUCLEOTIDE SEQUENCE [LARGE SCALE GENOMIC DNA]</scope>
    <source>
        <strain evidence="2 3">ATCC 23685</strain>
    </source>
</reference>
<dbReference type="InterPro" id="IPR022576">
    <property type="entry name" value="YfgG"/>
</dbReference>
<comment type="caution">
    <text evidence="2">The sequence shown here is derived from an EMBL/GenBank/DDBJ whole genome shotgun (WGS) entry which is preliminary data.</text>
</comment>
<evidence type="ECO:0000313" key="3">
    <source>
        <dbReference type="Proteomes" id="UP000003692"/>
    </source>
</evidence>
<proteinExistence type="predicted"/>
<gene>
    <name evidence="2" type="ORF">EDWATA_01059</name>
</gene>